<dbReference type="InterPro" id="IPR000073">
    <property type="entry name" value="AB_hydrolase_1"/>
</dbReference>
<dbReference type="InterPro" id="IPR029058">
    <property type="entry name" value="AB_hydrolase_fold"/>
</dbReference>
<comment type="caution">
    <text evidence="2">The sequence shown here is derived from an EMBL/GenBank/DDBJ whole genome shotgun (WGS) entry which is preliminary data.</text>
</comment>
<reference evidence="2" key="1">
    <citation type="submission" date="2020-01" db="EMBL/GenBank/DDBJ databases">
        <authorList>
            <person name="Rat A."/>
        </authorList>
    </citation>
    <scope>NUCLEOTIDE SEQUENCE</scope>
    <source>
        <strain evidence="2">LMG 28251</strain>
    </source>
</reference>
<dbReference type="GO" id="GO:0016020">
    <property type="term" value="C:membrane"/>
    <property type="evidence" value="ECO:0007669"/>
    <property type="project" value="TreeGrafter"/>
</dbReference>
<dbReference type="RefSeq" id="WP_211875145.1">
    <property type="nucleotide sequence ID" value="NZ_JAAEDH010000017.1"/>
</dbReference>
<name>A0AAF1JXP4_9PROT</name>
<gene>
    <name evidence="2" type="ORF">GXW79_14550</name>
</gene>
<protein>
    <submittedName>
        <fullName evidence="2">Alpha/beta hydrolase</fullName>
    </submittedName>
</protein>
<dbReference type="PRINTS" id="PR00111">
    <property type="entry name" value="ABHYDROLASE"/>
</dbReference>
<organism evidence="2 3">
    <name type="scientific">Plastoroseomonas arctica</name>
    <dbReference type="NCBI Taxonomy" id="1509237"/>
    <lineage>
        <taxon>Bacteria</taxon>
        <taxon>Pseudomonadati</taxon>
        <taxon>Pseudomonadota</taxon>
        <taxon>Alphaproteobacteria</taxon>
        <taxon>Acetobacterales</taxon>
        <taxon>Acetobacteraceae</taxon>
        <taxon>Plastoroseomonas</taxon>
    </lineage>
</organism>
<evidence type="ECO:0000259" key="1">
    <source>
        <dbReference type="Pfam" id="PF00561"/>
    </source>
</evidence>
<dbReference type="Pfam" id="PF00561">
    <property type="entry name" value="Abhydrolase_1"/>
    <property type="match status" value="1"/>
</dbReference>
<dbReference type="InterPro" id="IPR050266">
    <property type="entry name" value="AB_hydrolase_sf"/>
</dbReference>
<keyword evidence="3" id="KW-1185">Reference proteome</keyword>
<dbReference type="EMBL" id="JAAEDH010000017">
    <property type="protein sequence ID" value="MBR0656299.1"/>
    <property type="molecule type" value="Genomic_DNA"/>
</dbReference>
<evidence type="ECO:0000313" key="2">
    <source>
        <dbReference type="EMBL" id="MBR0656299.1"/>
    </source>
</evidence>
<sequence length="264" mass="29216">MLRSTFENGDLVLSYLDFEGEGRPVVALHAYWMEASTWAELAEALGPEYRLVALDQRGHGRSSKPDDLSWEGYIDDLGKFLDHLGIDEPVVLIGNSLGGTVAFRFAARFPEHVAAMVIEESPAVYTGALDFMRPWSGEFSNRADLEAAVGERLLWSVEPSIRRTEEGWTLVFSPEKLADAKLGLNGDYWEDWLATTHPVLLIRGSESQAVDGAHLAEMAARRPNTRLETFQAGHVIHHDLPDEFAAAVRSFLASAAPPEPESQK</sequence>
<keyword evidence="2" id="KW-0378">Hydrolase</keyword>
<feature type="domain" description="AB hydrolase-1" evidence="1">
    <location>
        <begin position="24"/>
        <end position="239"/>
    </location>
</feature>
<accession>A0AAF1JXP4</accession>
<evidence type="ECO:0000313" key="3">
    <source>
        <dbReference type="Proteomes" id="UP001196068"/>
    </source>
</evidence>
<reference evidence="2" key="2">
    <citation type="journal article" date="2021" name="Syst. Appl. Microbiol.">
        <title>Roseomonas hellenica sp. nov., isolated from roots of wild-growing Alkanna tinctoria.</title>
        <authorList>
            <person name="Rat A."/>
            <person name="Naranjo H.D."/>
            <person name="Lebbe L."/>
            <person name="Cnockaert M."/>
            <person name="Krigas N."/>
            <person name="Grigoriadou K."/>
            <person name="Maloupa E."/>
            <person name="Willems A."/>
        </authorList>
    </citation>
    <scope>NUCLEOTIDE SEQUENCE</scope>
    <source>
        <strain evidence="2">LMG 28251</strain>
    </source>
</reference>
<dbReference type="PANTHER" id="PTHR43798:SF33">
    <property type="entry name" value="HYDROLASE, PUTATIVE (AFU_ORTHOLOGUE AFUA_2G14860)-RELATED"/>
    <property type="match status" value="1"/>
</dbReference>
<dbReference type="GO" id="GO:0016787">
    <property type="term" value="F:hydrolase activity"/>
    <property type="evidence" value="ECO:0007669"/>
    <property type="project" value="UniProtKB-KW"/>
</dbReference>
<dbReference type="Gene3D" id="3.40.50.1820">
    <property type="entry name" value="alpha/beta hydrolase"/>
    <property type="match status" value="1"/>
</dbReference>
<dbReference type="Proteomes" id="UP001196068">
    <property type="component" value="Unassembled WGS sequence"/>
</dbReference>
<dbReference type="AlphaFoldDB" id="A0AAF1JXP4"/>
<proteinExistence type="predicted"/>
<dbReference type="PANTHER" id="PTHR43798">
    <property type="entry name" value="MONOACYLGLYCEROL LIPASE"/>
    <property type="match status" value="1"/>
</dbReference>
<dbReference type="SUPFAM" id="SSF53474">
    <property type="entry name" value="alpha/beta-Hydrolases"/>
    <property type="match status" value="1"/>
</dbReference>